<dbReference type="Gene3D" id="3.10.20.30">
    <property type="match status" value="1"/>
</dbReference>
<dbReference type="InterPro" id="IPR044672">
    <property type="entry name" value="MOCS2A"/>
</dbReference>
<dbReference type="FunFam" id="3.10.20.30:FF:000010">
    <property type="entry name" value="Molybdopterin synthase sulfur carrier subunit"/>
    <property type="match status" value="1"/>
</dbReference>
<evidence type="ECO:0000256" key="4">
    <source>
        <dbReference type="ARBA" id="ARBA00024200"/>
    </source>
</evidence>
<name>A0A7U3YH85_GEOS0</name>
<evidence type="ECO:0000256" key="9">
    <source>
        <dbReference type="ARBA" id="ARBA00076711"/>
    </source>
</evidence>
<gene>
    <name evidence="13" type="ORF">GY4MC1_3061</name>
</gene>
<dbReference type="InterPro" id="IPR016155">
    <property type="entry name" value="Mopterin_synth/thiamin_S_b"/>
</dbReference>
<dbReference type="SUPFAM" id="SSF54285">
    <property type="entry name" value="MoaD/ThiS"/>
    <property type="match status" value="1"/>
</dbReference>
<dbReference type="PANTHER" id="PTHR33359:SF1">
    <property type="entry name" value="MOLYBDOPTERIN SYNTHASE SULFUR CARRIER SUBUNIT"/>
    <property type="match status" value="1"/>
</dbReference>
<comment type="function">
    <text evidence="6">Involved in sulfur transfer in the conversion of molybdopterin precursor Z to molybdopterin.</text>
</comment>
<dbReference type="KEGG" id="gmc:GY4MC1_3061"/>
<dbReference type="GO" id="GO:0006777">
    <property type="term" value="P:Mo-molybdopterin cofactor biosynthetic process"/>
    <property type="evidence" value="ECO:0007669"/>
    <property type="project" value="UniProtKB-KW"/>
</dbReference>
<proteinExistence type="inferred from homology"/>
<dbReference type="PANTHER" id="PTHR33359">
    <property type="entry name" value="MOLYBDOPTERIN SYNTHASE SULFUR CARRIER SUBUNIT"/>
    <property type="match status" value="1"/>
</dbReference>
<comment type="subunit">
    <text evidence="7">Heterotetramer of 2 MoaD subunits and 2 MoaE subunits. Forms a stable heterotetrameric complex of 2 MoaD and 2 MoeB during adenylation of MoaD by MoeB. During catalysis MoaD shuttles between the two heterotetrameric complexes.</text>
</comment>
<evidence type="ECO:0000256" key="6">
    <source>
        <dbReference type="ARBA" id="ARBA00054425"/>
    </source>
</evidence>
<dbReference type="CDD" id="cd00754">
    <property type="entry name" value="Ubl_MoaD"/>
    <property type="match status" value="1"/>
</dbReference>
<sequence length="76" mass="8505">MITLLFFAHLQEAVGEERIVLSSVPETVRALKKEVESRYHIDLNQVMVAVNEEYARDDRTLHPGDVVAFIPPVSGG</sequence>
<dbReference type="InterPro" id="IPR012675">
    <property type="entry name" value="Beta-grasp_dom_sf"/>
</dbReference>
<dbReference type="NCBIfam" id="TIGR01682">
    <property type="entry name" value="moaD"/>
    <property type="match status" value="1"/>
</dbReference>
<dbReference type="Pfam" id="PF02597">
    <property type="entry name" value="ThiS"/>
    <property type="match status" value="1"/>
</dbReference>
<dbReference type="InterPro" id="IPR003749">
    <property type="entry name" value="ThiS/MoaD-like"/>
</dbReference>
<keyword evidence="2" id="KW-0547">Nucleotide-binding</keyword>
<evidence type="ECO:0000256" key="1">
    <source>
        <dbReference type="ARBA" id="ARBA00005046"/>
    </source>
</evidence>
<evidence type="ECO:0000256" key="12">
    <source>
        <dbReference type="ARBA" id="ARBA00078992"/>
    </source>
</evidence>
<dbReference type="GO" id="GO:0000166">
    <property type="term" value="F:nucleotide binding"/>
    <property type="evidence" value="ECO:0007669"/>
    <property type="project" value="UniProtKB-KW"/>
</dbReference>
<dbReference type="GO" id="GO:1990133">
    <property type="term" value="C:molybdopterin adenylyltransferase complex"/>
    <property type="evidence" value="ECO:0007669"/>
    <property type="project" value="TreeGrafter"/>
</dbReference>
<keyword evidence="3" id="KW-0501">Molybdenum cofactor biosynthesis</keyword>
<evidence type="ECO:0000256" key="7">
    <source>
        <dbReference type="ARBA" id="ARBA00063099"/>
    </source>
</evidence>
<comment type="similarity">
    <text evidence="4">Belongs to the MoaD family.</text>
</comment>
<evidence type="ECO:0000256" key="2">
    <source>
        <dbReference type="ARBA" id="ARBA00022741"/>
    </source>
</evidence>
<evidence type="ECO:0000313" key="13">
    <source>
        <dbReference type="EMBL" id="ADP75739.1"/>
    </source>
</evidence>
<reference evidence="13" key="1">
    <citation type="submission" date="2010-10" db="EMBL/GenBank/DDBJ databases">
        <title>Complete sequence of chromosome of Geobacillus sp. Y4.1MC1.</title>
        <authorList>
            <consortium name="US DOE Joint Genome Institute"/>
            <person name="Lucas S."/>
            <person name="Copeland A."/>
            <person name="Lapidus A."/>
            <person name="Cheng J.-F."/>
            <person name="Bruce D."/>
            <person name="Goodwin L."/>
            <person name="Pitluck S."/>
            <person name="Chertkov O."/>
            <person name="Zhang X."/>
            <person name="Detter J.C."/>
            <person name="Han C."/>
            <person name="Tapia R."/>
            <person name="Land M."/>
            <person name="Hauser L."/>
            <person name="Jeffries C."/>
            <person name="Kyrpides N."/>
            <person name="Ivanova N."/>
            <person name="Ovchinnikova G."/>
            <person name="Brumm P."/>
            <person name="Mead D."/>
            <person name="Woyke T."/>
        </authorList>
    </citation>
    <scope>NUCLEOTIDE SEQUENCE [LARGE SCALE GENOMIC DNA]</scope>
    <source>
        <strain evidence="13">Y4.1MC1</strain>
    </source>
</reference>
<evidence type="ECO:0000256" key="8">
    <source>
        <dbReference type="ARBA" id="ARBA00075076"/>
    </source>
</evidence>
<evidence type="ECO:0000256" key="11">
    <source>
        <dbReference type="ARBA" id="ARBA00078020"/>
    </source>
</evidence>
<evidence type="ECO:0000256" key="5">
    <source>
        <dbReference type="ARBA" id="ARBA00024247"/>
    </source>
</evidence>
<dbReference type="EMBL" id="CP002293">
    <property type="protein sequence ID" value="ADP75739.1"/>
    <property type="molecule type" value="Genomic_DNA"/>
</dbReference>
<comment type="pathway">
    <text evidence="1">Cofactor biosynthesis; molybdopterin biosynthesis.</text>
</comment>
<evidence type="ECO:0000256" key="3">
    <source>
        <dbReference type="ARBA" id="ARBA00023150"/>
    </source>
</evidence>
<dbReference type="UniPathway" id="UPA00344"/>
<organism evidence="13">
    <name type="scientific">Geobacillus sp. (strain Y4.1MC1)</name>
    <dbReference type="NCBI Taxonomy" id="581103"/>
    <lineage>
        <taxon>Bacteria</taxon>
        <taxon>Bacillati</taxon>
        <taxon>Bacillota</taxon>
        <taxon>Bacilli</taxon>
        <taxon>Bacillales</taxon>
        <taxon>Anoxybacillaceae</taxon>
        <taxon>Geobacillus</taxon>
    </lineage>
</organism>
<dbReference type="AlphaFoldDB" id="A0A7U3YH85"/>
<evidence type="ECO:0000256" key="10">
    <source>
        <dbReference type="ARBA" id="ARBA00077809"/>
    </source>
</evidence>
<accession>A0A7U3YH85</accession>
<protein>
    <recommendedName>
        <fullName evidence="5">Molybdopterin synthase sulfur carrier subunit</fullName>
    </recommendedName>
    <alternativeName>
        <fullName evidence="11">MPT synthase subunit 1</fullName>
    </alternativeName>
    <alternativeName>
        <fullName evidence="8">Molybdenum cofactor biosynthesis protein D</fullName>
    </alternativeName>
    <alternativeName>
        <fullName evidence="10">Molybdopterin-converting factor small subunit</fullName>
    </alternativeName>
    <alternativeName>
        <fullName evidence="9">Molybdopterin-converting factor subunit 1</fullName>
    </alternativeName>
    <alternativeName>
        <fullName evidence="12">Sulfur carrier protein MoaD</fullName>
    </alternativeName>
</protein>